<feature type="region of interest" description="Disordered" evidence="1">
    <location>
        <begin position="79"/>
        <end position="99"/>
    </location>
</feature>
<sequence length="149" mass="17374">MGVWTTVNAKIIDNEDENIKDRRDELIKKWYDNDSVDRIYYFEEYVYATAATPSYSFAFKYPEYIDEVIVLEADDTTDQGTATYFPDPEGENPTPDDRYTEEEVIDGRNVGKLALTVVGGRHKFVARDPYHNSRNHIFKEVDEDSRILE</sequence>
<evidence type="ECO:0000256" key="1">
    <source>
        <dbReference type="SAM" id="MobiDB-lite"/>
    </source>
</evidence>
<dbReference type="RefSeq" id="WP_266088536.1">
    <property type="nucleotide sequence ID" value="NZ_RKLV01000013.1"/>
</dbReference>
<keyword evidence="3" id="KW-1185">Reference proteome</keyword>
<evidence type="ECO:0000313" key="3">
    <source>
        <dbReference type="Proteomes" id="UP001149411"/>
    </source>
</evidence>
<organism evidence="2 3">
    <name type="scientific">Halorutilus salinus</name>
    <dbReference type="NCBI Taxonomy" id="2487751"/>
    <lineage>
        <taxon>Archaea</taxon>
        <taxon>Methanobacteriati</taxon>
        <taxon>Methanobacteriota</taxon>
        <taxon>Stenosarchaea group</taxon>
        <taxon>Halobacteria</taxon>
        <taxon>Halorutilales</taxon>
        <taxon>Halorutilaceae</taxon>
        <taxon>Halorutilus</taxon>
    </lineage>
</organism>
<name>A0A9Q4C5Y3_9EURY</name>
<reference evidence="2" key="1">
    <citation type="submission" date="2022-09" db="EMBL/GenBank/DDBJ databases">
        <title>Haloadaptaus new haloarchaeum isolated from saline soil.</title>
        <authorList>
            <person name="Duran-Viseras A."/>
            <person name="Sanchez-Porro C."/>
            <person name="Ventosa A."/>
        </authorList>
    </citation>
    <scope>NUCLEOTIDE SEQUENCE</scope>
    <source>
        <strain evidence="2">F3-133</strain>
    </source>
</reference>
<dbReference type="Proteomes" id="UP001149411">
    <property type="component" value="Unassembled WGS sequence"/>
</dbReference>
<dbReference type="EMBL" id="RKLV01000013">
    <property type="protein sequence ID" value="MCX2819881.1"/>
    <property type="molecule type" value="Genomic_DNA"/>
</dbReference>
<evidence type="ECO:0000313" key="2">
    <source>
        <dbReference type="EMBL" id="MCX2819881.1"/>
    </source>
</evidence>
<protein>
    <submittedName>
        <fullName evidence="2">Uncharacterized protein</fullName>
    </submittedName>
</protein>
<gene>
    <name evidence="2" type="ORF">EGH25_11020</name>
</gene>
<accession>A0A9Q4C5Y3</accession>
<proteinExistence type="predicted"/>
<comment type="caution">
    <text evidence="2">The sequence shown here is derived from an EMBL/GenBank/DDBJ whole genome shotgun (WGS) entry which is preliminary data.</text>
</comment>
<dbReference type="AlphaFoldDB" id="A0A9Q4C5Y3"/>